<accession>A0A7W8HDL3</accession>
<dbReference type="EMBL" id="JACHGB010000001">
    <property type="protein sequence ID" value="MBB5270020.1"/>
    <property type="molecule type" value="Genomic_DNA"/>
</dbReference>
<comment type="caution">
    <text evidence="2">The sequence shown here is derived from an EMBL/GenBank/DDBJ whole genome shotgun (WGS) entry which is preliminary data.</text>
</comment>
<dbReference type="RefSeq" id="WP_183963092.1">
    <property type="nucleotide sequence ID" value="NZ_BAABEW010000003.1"/>
</dbReference>
<organism evidence="2 3">
    <name type="scientific">Quisquiliibacterium transsilvanicum</name>
    <dbReference type="NCBI Taxonomy" id="1549638"/>
    <lineage>
        <taxon>Bacteria</taxon>
        <taxon>Pseudomonadati</taxon>
        <taxon>Pseudomonadota</taxon>
        <taxon>Betaproteobacteria</taxon>
        <taxon>Burkholderiales</taxon>
        <taxon>Burkholderiaceae</taxon>
        <taxon>Quisquiliibacterium</taxon>
    </lineage>
</organism>
<dbReference type="SUPFAM" id="SSF56059">
    <property type="entry name" value="Glutathione synthetase ATP-binding domain-like"/>
    <property type="match status" value="1"/>
</dbReference>
<evidence type="ECO:0000313" key="3">
    <source>
        <dbReference type="Proteomes" id="UP000532440"/>
    </source>
</evidence>
<reference evidence="2 3" key="1">
    <citation type="submission" date="2020-08" db="EMBL/GenBank/DDBJ databases">
        <title>Genomic Encyclopedia of Type Strains, Phase IV (KMG-IV): sequencing the most valuable type-strain genomes for metagenomic binning, comparative biology and taxonomic classification.</title>
        <authorList>
            <person name="Goeker M."/>
        </authorList>
    </citation>
    <scope>NUCLEOTIDE SEQUENCE [LARGE SCALE GENOMIC DNA]</scope>
    <source>
        <strain evidence="2 3">DSM 29781</strain>
    </source>
</reference>
<proteinExistence type="predicted"/>
<dbReference type="AlphaFoldDB" id="A0A7W8HDL3"/>
<name>A0A7W8HDL3_9BURK</name>
<evidence type="ECO:0000313" key="2">
    <source>
        <dbReference type="EMBL" id="MBB5270020.1"/>
    </source>
</evidence>
<feature type="domain" description="Alpha-L-glutamate ligase-related protein ATP-grasp" evidence="1">
    <location>
        <begin position="85"/>
        <end position="336"/>
    </location>
</feature>
<keyword evidence="3" id="KW-1185">Reference proteome</keyword>
<evidence type="ECO:0000259" key="1">
    <source>
        <dbReference type="Pfam" id="PF14397"/>
    </source>
</evidence>
<protein>
    <recommendedName>
        <fullName evidence="1">Alpha-L-glutamate ligase-related protein ATP-grasp domain-containing protein</fullName>
    </recommendedName>
</protein>
<dbReference type="InterPro" id="IPR039523">
    <property type="entry name" value="RimK-rel_E_lig_ATP-grasp"/>
</dbReference>
<gene>
    <name evidence="2" type="ORF">HNQ70_000004</name>
</gene>
<dbReference type="Proteomes" id="UP000532440">
    <property type="component" value="Unassembled WGS sequence"/>
</dbReference>
<dbReference type="Pfam" id="PF14397">
    <property type="entry name" value="ATPgrasp_ST"/>
    <property type="match status" value="1"/>
</dbReference>
<sequence length="385" mass="43312">MSKFALLSLLKDARDATGRPYLDLIREIYELRRGPGRLGISEYFDFRLYENDLDMAEKLEFCGYRGQAVLEDILVDVYSKFLALDKLTFYTLMQGYGFPIPEMPALYCQAARPCPGRRLDTPEALAAFIANDAVFPIYLKPSFGAYGRGNTRVVAHADGFLTLGDGTRVEIMEFCRSLEDRSGMGWLVQEALSAHPEIARICGYRVSSLRVHPFIGREGVSIHRVVWKVNLGTLDSDNFVHGTSGNMLADVDLHTGEVIRVIAGVGPHQRELRAHPVSGEPLLGFRLPGFHEALDYVRRGAMAFPGFLCQGWDVALCERGPVMLEANWFGDVDLPQQSMRKGFLDTAFRELLKARDLERFLDGPARPAFRSRTGRLGWRGSHWPY</sequence>